<gene>
    <name evidence="1" type="ORF">Syun_028008</name>
</gene>
<comment type="caution">
    <text evidence="1">The sequence shown here is derived from an EMBL/GenBank/DDBJ whole genome shotgun (WGS) entry which is preliminary data.</text>
</comment>
<proteinExistence type="predicted"/>
<sequence>MGRIHRRLPSPSAAVASATAAAGHYYSSLPLKPSQLAGPFATAACAALAAGHRSSSLPRQPSPLAGPSAPAACIAPTVGRRCSSLHWKPSPLAGPLSPLPVQPPPLVATVCHRLGNHRSLPSLFAAAGCATPFAVRCSSSLPDEVISPLLYHIRSVSQIIEP</sequence>
<protein>
    <submittedName>
        <fullName evidence="1">Uncharacterized protein</fullName>
    </submittedName>
</protein>
<evidence type="ECO:0000313" key="1">
    <source>
        <dbReference type="EMBL" id="KAK9093097.1"/>
    </source>
</evidence>
<dbReference type="Proteomes" id="UP001420932">
    <property type="component" value="Unassembled WGS sequence"/>
</dbReference>
<name>A0AAP0EJX8_9MAGN</name>
<organism evidence="1 2">
    <name type="scientific">Stephania yunnanensis</name>
    <dbReference type="NCBI Taxonomy" id="152371"/>
    <lineage>
        <taxon>Eukaryota</taxon>
        <taxon>Viridiplantae</taxon>
        <taxon>Streptophyta</taxon>
        <taxon>Embryophyta</taxon>
        <taxon>Tracheophyta</taxon>
        <taxon>Spermatophyta</taxon>
        <taxon>Magnoliopsida</taxon>
        <taxon>Ranunculales</taxon>
        <taxon>Menispermaceae</taxon>
        <taxon>Menispermoideae</taxon>
        <taxon>Cissampelideae</taxon>
        <taxon>Stephania</taxon>
    </lineage>
</organism>
<dbReference type="EMBL" id="JBBNAF010000012">
    <property type="protein sequence ID" value="KAK9093097.1"/>
    <property type="molecule type" value="Genomic_DNA"/>
</dbReference>
<reference evidence="1 2" key="1">
    <citation type="submission" date="2024-01" db="EMBL/GenBank/DDBJ databases">
        <title>Genome assemblies of Stephania.</title>
        <authorList>
            <person name="Yang L."/>
        </authorList>
    </citation>
    <scope>NUCLEOTIDE SEQUENCE [LARGE SCALE GENOMIC DNA]</scope>
    <source>
        <strain evidence="1">YNDBR</strain>
        <tissue evidence="1">Leaf</tissue>
    </source>
</reference>
<dbReference type="AlphaFoldDB" id="A0AAP0EJX8"/>
<keyword evidence="2" id="KW-1185">Reference proteome</keyword>
<evidence type="ECO:0000313" key="2">
    <source>
        <dbReference type="Proteomes" id="UP001420932"/>
    </source>
</evidence>
<accession>A0AAP0EJX8</accession>